<protein>
    <submittedName>
        <fullName evidence="1">Uncharacterized protein</fullName>
    </submittedName>
</protein>
<comment type="caution">
    <text evidence="1">The sequence shown here is derived from an EMBL/GenBank/DDBJ whole genome shotgun (WGS) entry which is preliminary data.</text>
</comment>
<evidence type="ECO:0000313" key="1">
    <source>
        <dbReference type="EMBL" id="CAB3378106.1"/>
    </source>
</evidence>
<dbReference type="AlphaFoldDB" id="A0A8S1D7D2"/>
<accession>A0A8S1D7D2</accession>
<organism evidence="1 2">
    <name type="scientific">Cloeon dipterum</name>
    <dbReference type="NCBI Taxonomy" id="197152"/>
    <lineage>
        <taxon>Eukaryota</taxon>
        <taxon>Metazoa</taxon>
        <taxon>Ecdysozoa</taxon>
        <taxon>Arthropoda</taxon>
        <taxon>Hexapoda</taxon>
        <taxon>Insecta</taxon>
        <taxon>Pterygota</taxon>
        <taxon>Palaeoptera</taxon>
        <taxon>Ephemeroptera</taxon>
        <taxon>Pisciforma</taxon>
        <taxon>Baetidae</taxon>
        <taxon>Cloeon</taxon>
    </lineage>
</organism>
<keyword evidence="2" id="KW-1185">Reference proteome</keyword>
<proteinExistence type="predicted"/>
<gene>
    <name evidence="1" type="ORF">CLODIP_2_CD09410</name>
</gene>
<dbReference type="Proteomes" id="UP000494165">
    <property type="component" value="Unassembled WGS sequence"/>
</dbReference>
<evidence type="ECO:0000313" key="2">
    <source>
        <dbReference type="Proteomes" id="UP000494165"/>
    </source>
</evidence>
<reference evidence="1 2" key="1">
    <citation type="submission" date="2020-04" db="EMBL/GenBank/DDBJ databases">
        <authorList>
            <person name="Alioto T."/>
            <person name="Alioto T."/>
            <person name="Gomez Garrido J."/>
        </authorList>
    </citation>
    <scope>NUCLEOTIDE SEQUENCE [LARGE SCALE GENOMIC DNA]</scope>
</reference>
<dbReference type="EMBL" id="CADEPI010000157">
    <property type="protein sequence ID" value="CAB3378106.1"/>
    <property type="molecule type" value="Genomic_DNA"/>
</dbReference>
<sequence length="225" mass="25467">MSFHFQRANSRSLIVSHHYSNEYVEAFSQPMSRKSVLIAGTKDVDKRIFAITIAEFLASQNYAVIIITKSFNFLPQPLHGTARDSENYRNISLRYPQNLSELAEIIFDFSFFLKLSKGPFTVIAENIEDFGAPIENIAKLVAALGATPNIPSQEYPKLVAILNCDPQSFPLENLYSLFNSIWITEKTEKEVCLSLQGRGKVCFEEMQLNSNCPNLVLRVKSILLH</sequence>
<name>A0A8S1D7D2_9INSE</name>